<protein>
    <submittedName>
        <fullName evidence="1">Uncharacterized protein</fullName>
    </submittedName>
</protein>
<reference evidence="1 2" key="1">
    <citation type="journal article" date="2012" name="Proc. Natl. Acad. Sci. U.S.A.">
        <title>Comparative genomics of Ceriporiopsis subvermispora and Phanerochaete chrysosporium provide insight into selective ligninolysis.</title>
        <authorList>
            <person name="Fernandez-Fueyo E."/>
            <person name="Ruiz-Duenas F.J."/>
            <person name="Ferreira P."/>
            <person name="Floudas D."/>
            <person name="Hibbett D.S."/>
            <person name="Canessa P."/>
            <person name="Larrondo L.F."/>
            <person name="James T.Y."/>
            <person name="Seelenfreund D."/>
            <person name="Lobos S."/>
            <person name="Polanco R."/>
            <person name="Tello M."/>
            <person name="Honda Y."/>
            <person name="Watanabe T."/>
            <person name="Watanabe T."/>
            <person name="Ryu J.S."/>
            <person name="Kubicek C.P."/>
            <person name="Schmoll M."/>
            <person name="Gaskell J."/>
            <person name="Hammel K.E."/>
            <person name="St John F.J."/>
            <person name="Vanden Wymelenberg A."/>
            <person name="Sabat G."/>
            <person name="Splinter BonDurant S."/>
            <person name="Syed K."/>
            <person name="Yadav J.S."/>
            <person name="Doddapaneni H."/>
            <person name="Subramanian V."/>
            <person name="Lavin J.L."/>
            <person name="Oguiza J.A."/>
            <person name="Perez G."/>
            <person name="Pisabarro A.G."/>
            <person name="Ramirez L."/>
            <person name="Santoyo F."/>
            <person name="Master E."/>
            <person name="Coutinho P.M."/>
            <person name="Henrissat B."/>
            <person name="Lombard V."/>
            <person name="Magnuson J.K."/>
            <person name="Kuees U."/>
            <person name="Hori C."/>
            <person name="Igarashi K."/>
            <person name="Samejima M."/>
            <person name="Held B.W."/>
            <person name="Barry K.W."/>
            <person name="LaButti K.M."/>
            <person name="Lapidus A."/>
            <person name="Lindquist E.A."/>
            <person name="Lucas S.M."/>
            <person name="Riley R."/>
            <person name="Salamov A.A."/>
            <person name="Hoffmeister D."/>
            <person name="Schwenk D."/>
            <person name="Hadar Y."/>
            <person name="Yarden O."/>
            <person name="de Vries R.P."/>
            <person name="Wiebenga A."/>
            <person name="Stenlid J."/>
            <person name="Eastwood D."/>
            <person name="Grigoriev I.V."/>
            <person name="Berka R.M."/>
            <person name="Blanchette R.A."/>
            <person name="Kersten P."/>
            <person name="Martinez A.T."/>
            <person name="Vicuna R."/>
            <person name="Cullen D."/>
        </authorList>
    </citation>
    <scope>NUCLEOTIDE SEQUENCE [LARGE SCALE GENOMIC DNA]</scope>
    <source>
        <strain evidence="1 2">B</strain>
    </source>
</reference>
<name>M2R2I0_CERS8</name>
<organism evidence="1 2">
    <name type="scientific">Ceriporiopsis subvermispora (strain B)</name>
    <name type="common">White-rot fungus</name>
    <name type="synonym">Gelatoporia subvermispora</name>
    <dbReference type="NCBI Taxonomy" id="914234"/>
    <lineage>
        <taxon>Eukaryota</taxon>
        <taxon>Fungi</taxon>
        <taxon>Dikarya</taxon>
        <taxon>Basidiomycota</taxon>
        <taxon>Agaricomycotina</taxon>
        <taxon>Agaricomycetes</taxon>
        <taxon>Polyporales</taxon>
        <taxon>Gelatoporiaceae</taxon>
        <taxon>Gelatoporia</taxon>
    </lineage>
</organism>
<dbReference type="EMBL" id="KB445811">
    <property type="protein sequence ID" value="EMD32427.1"/>
    <property type="molecule type" value="Genomic_DNA"/>
</dbReference>
<evidence type="ECO:0000313" key="1">
    <source>
        <dbReference type="EMBL" id="EMD32427.1"/>
    </source>
</evidence>
<sequence>MSFYMDMQGLRFHRVVTAEIPPPVEDAVHHMYELYLAPSCTKRLNLGDNISVELHAYLGDIMATANCEGRDHVVIRGEQPMAFSHISKILTAKFASEFINAPYFFALKKGRYEKFEITADAASSLEQHASREEEWRHCVYISISKKALVKSGYLD</sequence>
<gene>
    <name evidence="1" type="ORF">CERSUDRAFT_99511</name>
</gene>
<proteinExistence type="predicted"/>
<keyword evidence="2" id="KW-1185">Reference proteome</keyword>
<dbReference type="HOGENOM" id="CLU_1695264_0_0_1"/>
<dbReference type="Proteomes" id="UP000016930">
    <property type="component" value="Unassembled WGS sequence"/>
</dbReference>
<accession>M2R2I0</accession>
<evidence type="ECO:0000313" key="2">
    <source>
        <dbReference type="Proteomes" id="UP000016930"/>
    </source>
</evidence>
<dbReference type="AlphaFoldDB" id="M2R2I0"/>